<dbReference type="AlphaFoldDB" id="A0A2T7B6D5"/>
<dbReference type="RefSeq" id="WP_075198162.1">
    <property type="nucleotide sequence ID" value="NZ_CP187984.1"/>
</dbReference>
<dbReference type="EMBL" id="MSAG01000013">
    <property type="protein sequence ID" value="PUX23236.1"/>
    <property type="molecule type" value="Genomic_DNA"/>
</dbReference>
<dbReference type="OrthoDB" id="6505768at2"/>
<organism evidence="1">
    <name type="scientific">Cronobacter turicensis</name>
    <dbReference type="NCBI Taxonomy" id="413502"/>
    <lineage>
        <taxon>Bacteria</taxon>
        <taxon>Pseudomonadati</taxon>
        <taxon>Pseudomonadota</taxon>
        <taxon>Gammaproteobacteria</taxon>
        <taxon>Enterobacterales</taxon>
        <taxon>Enterobacteriaceae</taxon>
        <taxon>Cronobacter</taxon>
    </lineage>
</organism>
<sequence>MYGKLVITGIIVTLLSGCTAGFRPSLEDYKGSDAARIRAASDGNTALQFYEKQPSGCYKKVLERRVTAGLAILGLPVTGNKKIGMPESSNNKGIFINEFTIKPGQLINVIHYWTQAGYYQNTERAASARFIPQPNHDYDIVVTGSEFGGDSVSVRDLDSGAKIVGWEGNYCPSGILD</sequence>
<accession>A0A2T7B6D5</accession>
<dbReference type="PROSITE" id="PS51257">
    <property type="entry name" value="PROKAR_LIPOPROTEIN"/>
    <property type="match status" value="1"/>
</dbReference>
<protein>
    <recommendedName>
        <fullName evidence="2">Lipoprotein</fullName>
    </recommendedName>
</protein>
<proteinExistence type="predicted"/>
<comment type="caution">
    <text evidence="1">The sequence shown here is derived from an EMBL/GenBank/DDBJ whole genome shotgun (WGS) entry which is preliminary data.</text>
</comment>
<gene>
    <name evidence="1" type="ORF">BS411_08490</name>
</gene>
<name>A0A2T7B6D5_9ENTR</name>
<evidence type="ECO:0000313" key="1">
    <source>
        <dbReference type="EMBL" id="PUX23236.1"/>
    </source>
</evidence>
<evidence type="ECO:0008006" key="2">
    <source>
        <dbReference type="Google" id="ProtNLM"/>
    </source>
</evidence>
<reference evidence="1" key="1">
    <citation type="submission" date="2016-12" db="EMBL/GenBank/DDBJ databases">
        <title>Analysis of the Molecular Diversity Among Cronobacter Species Isolated from Filth Flies Using a Pan Genomic DNA Microarray.</title>
        <authorList>
            <person name="Pava-Ripoll M."/>
            <person name="Tall B."/>
            <person name="Farber J."/>
            <person name="Fanning S."/>
            <person name="Lehner A."/>
            <person name="Stephan R."/>
            <person name="Pagotto F."/>
            <person name="Iverson C."/>
            <person name="Ziobro G."/>
            <person name="Miller A."/>
            <person name="Pearson R."/>
            <person name="Yan Q."/>
            <person name="Kim M."/>
            <person name="Jeong S."/>
            <person name="Park J."/>
            <person name="Jun S."/>
            <person name="Choi H."/>
            <person name="Chung T."/>
            <person name="Yoo Y."/>
            <person name="Park E."/>
            <person name="Hwang S."/>
            <person name="Lee B."/>
            <person name="Sathyamoorthy V."/>
            <person name="Carter L."/>
            <person name="Mammel M."/>
            <person name="Jackson S."/>
            <person name="Kothary M."/>
            <person name="Patel I."/>
            <person name="Grim C."/>
            <person name="Gopinath G."/>
            <person name="Gangiredla J."/>
            <person name="Chase H."/>
        </authorList>
    </citation>
    <scope>NUCLEOTIDE SEQUENCE [LARGE SCALE GENOMIC DNA]</scope>
    <source>
        <strain evidence="1">MOD1-Sh41s</strain>
    </source>
</reference>